<evidence type="ECO:0000259" key="1">
    <source>
        <dbReference type="Pfam" id="PF03551"/>
    </source>
</evidence>
<evidence type="ECO:0000259" key="2">
    <source>
        <dbReference type="Pfam" id="PF10400"/>
    </source>
</evidence>
<sequence length="177" mass="20677">MSLSHAILASLSDSSSSGYDLAKQFDGSVGFFWKATHQQIYRELRKLEQSNWIKAEEIAQEGRPDKKVFSITDLGKQTLQDWIAQPTGISPAKEEILVKLFAGYLVPKETMIQILQEQRQHHWERLLTYQEIKTKYFQDINNCQLPQKYQYLTLRKGLRCEEDWIAWCDEAISFLSN</sequence>
<comment type="caution">
    <text evidence="3">The sequence shown here is derived from an EMBL/GenBank/DDBJ whole genome shotgun (WGS) entry which is preliminary data.</text>
</comment>
<reference evidence="3 4" key="1">
    <citation type="journal article" date="2015" name="Genome Announc.">
        <title>Draft Genome of the Euendolithic (true boring) Cyanobacterium Mastigocoleus testarum strain BC008.</title>
        <authorList>
            <person name="Guida B.S."/>
            <person name="Garcia-Pichel F."/>
        </authorList>
    </citation>
    <scope>NUCLEOTIDE SEQUENCE [LARGE SCALE GENOMIC DNA]</scope>
    <source>
        <strain evidence="3 4">BC008</strain>
    </source>
</reference>
<evidence type="ECO:0000313" key="3">
    <source>
        <dbReference type="EMBL" id="KST70294.1"/>
    </source>
</evidence>
<dbReference type="Proteomes" id="UP000053372">
    <property type="component" value="Unassembled WGS sequence"/>
</dbReference>
<gene>
    <name evidence="3" type="ORF">BC008_44625</name>
</gene>
<accession>A0A0V8A131</accession>
<evidence type="ECO:0000313" key="4">
    <source>
        <dbReference type="Proteomes" id="UP000053372"/>
    </source>
</evidence>
<name>A0A0V8A131_9CYAN</name>
<dbReference type="EMBL" id="LMTZ01000001">
    <property type="protein sequence ID" value="KST70294.1"/>
    <property type="molecule type" value="Genomic_DNA"/>
</dbReference>
<dbReference type="InterPro" id="IPR005149">
    <property type="entry name" value="Tscrpt_reg_PadR_N"/>
</dbReference>
<feature type="domain" description="Transcription regulator PadR C-terminal" evidence="2">
    <location>
        <begin position="93"/>
        <end position="175"/>
    </location>
</feature>
<dbReference type="PANTHER" id="PTHR43252">
    <property type="entry name" value="TRANSCRIPTIONAL REGULATOR YQJI"/>
    <property type="match status" value="1"/>
</dbReference>
<dbReference type="AlphaFoldDB" id="A0A0V8A131"/>
<keyword evidence="4" id="KW-1185">Reference proteome</keyword>
<dbReference type="SUPFAM" id="SSF46785">
    <property type="entry name" value="Winged helix' DNA-binding domain"/>
    <property type="match status" value="1"/>
</dbReference>
<dbReference type="Pfam" id="PF03551">
    <property type="entry name" value="PadR"/>
    <property type="match status" value="1"/>
</dbReference>
<proteinExistence type="predicted"/>
<dbReference type="PANTHER" id="PTHR43252:SF4">
    <property type="entry name" value="TRANSCRIPTIONAL REGULATORY PROTEIN"/>
    <property type="match status" value="1"/>
</dbReference>
<dbReference type="Gene3D" id="1.10.10.10">
    <property type="entry name" value="Winged helix-like DNA-binding domain superfamily/Winged helix DNA-binding domain"/>
    <property type="match status" value="1"/>
</dbReference>
<dbReference type="RefSeq" id="WP_027842774.1">
    <property type="nucleotide sequence ID" value="NZ_LMTZ01000001.1"/>
</dbReference>
<dbReference type="OrthoDB" id="9783723at2"/>
<feature type="domain" description="Transcription regulator PadR N-terminal" evidence="1">
    <location>
        <begin position="7"/>
        <end position="80"/>
    </location>
</feature>
<protein>
    <submittedName>
        <fullName evidence="3">PadR family transcriptional regulator</fullName>
    </submittedName>
</protein>
<dbReference type="Gene3D" id="6.10.140.190">
    <property type="match status" value="1"/>
</dbReference>
<organism evidence="3 4">
    <name type="scientific">Mastigocoleus testarum BC008</name>
    <dbReference type="NCBI Taxonomy" id="371196"/>
    <lineage>
        <taxon>Bacteria</taxon>
        <taxon>Bacillati</taxon>
        <taxon>Cyanobacteriota</taxon>
        <taxon>Cyanophyceae</taxon>
        <taxon>Nostocales</taxon>
        <taxon>Hapalosiphonaceae</taxon>
        <taxon>Mastigocoleus</taxon>
    </lineage>
</organism>
<dbReference type="InterPro" id="IPR036388">
    <property type="entry name" value="WH-like_DNA-bd_sf"/>
</dbReference>
<dbReference type="InterPro" id="IPR036390">
    <property type="entry name" value="WH_DNA-bd_sf"/>
</dbReference>
<dbReference type="InterPro" id="IPR018309">
    <property type="entry name" value="Tscrpt_reg_PadR_C"/>
</dbReference>
<dbReference type="Pfam" id="PF10400">
    <property type="entry name" value="Vir_act_alpha_C"/>
    <property type="match status" value="1"/>
</dbReference>